<dbReference type="InterPro" id="IPR012964">
    <property type="entry name" value="DUF1702"/>
</dbReference>
<gene>
    <name evidence="1" type="ORF">GCM10009838_76620</name>
</gene>
<evidence type="ECO:0000313" key="1">
    <source>
        <dbReference type="EMBL" id="GAA1999822.1"/>
    </source>
</evidence>
<keyword evidence="2" id="KW-1185">Reference proteome</keyword>
<name>A0ABN2T684_9ACTN</name>
<organism evidence="1 2">
    <name type="scientific">Catenulispora subtropica</name>
    <dbReference type="NCBI Taxonomy" id="450798"/>
    <lineage>
        <taxon>Bacteria</taxon>
        <taxon>Bacillati</taxon>
        <taxon>Actinomycetota</taxon>
        <taxon>Actinomycetes</taxon>
        <taxon>Catenulisporales</taxon>
        <taxon>Catenulisporaceae</taxon>
        <taxon>Catenulispora</taxon>
    </lineage>
</organism>
<dbReference type="Proteomes" id="UP001499854">
    <property type="component" value="Unassembled WGS sequence"/>
</dbReference>
<protein>
    <submittedName>
        <fullName evidence="1">DUF1702 family protein</fullName>
    </submittedName>
</protein>
<proteinExistence type="predicted"/>
<sequence length="326" mass="36136">MAAVLRKLRRRILTPNDKAVLMSERGFHVKNPQSGDLLETIGRHFLKGYAFAAEAKTVEEAEANLEQLPTRFRGFAYEGAGMGYAMRDGLPIGGSRHFARFLAGRARHHEYMAWIGLGWAMARLPRMRWSRFQVADPLMCWLVLDGYGFHQAYFKTQRYVREHHREPAFPWPGGPHAAYANRAIDQGIGRALWFIGGTDPDTTADLIEGFQPDRRADLWSGAGLAATYAGGADEDELRRFMVRAEGYHEHVAQGSAFAATARQEAGLIVPHTAVGLDVLCGGITAEEAERVCRRTRPAGENPDGSEPAFETWRRRISAALVGAEAG</sequence>
<dbReference type="EMBL" id="BAAAQM010000066">
    <property type="protein sequence ID" value="GAA1999822.1"/>
    <property type="molecule type" value="Genomic_DNA"/>
</dbReference>
<accession>A0ABN2T684</accession>
<reference evidence="1 2" key="1">
    <citation type="journal article" date="2019" name="Int. J. Syst. Evol. Microbiol.">
        <title>The Global Catalogue of Microorganisms (GCM) 10K type strain sequencing project: providing services to taxonomists for standard genome sequencing and annotation.</title>
        <authorList>
            <consortium name="The Broad Institute Genomics Platform"/>
            <consortium name="The Broad Institute Genome Sequencing Center for Infectious Disease"/>
            <person name="Wu L."/>
            <person name="Ma J."/>
        </authorList>
    </citation>
    <scope>NUCLEOTIDE SEQUENCE [LARGE SCALE GENOMIC DNA]</scope>
    <source>
        <strain evidence="1 2">JCM 16013</strain>
    </source>
</reference>
<dbReference type="Pfam" id="PF08012">
    <property type="entry name" value="DUF1702"/>
    <property type="match status" value="1"/>
</dbReference>
<dbReference type="RefSeq" id="WP_344662104.1">
    <property type="nucleotide sequence ID" value="NZ_BAAAQM010000066.1"/>
</dbReference>
<comment type="caution">
    <text evidence="1">The sequence shown here is derived from an EMBL/GenBank/DDBJ whole genome shotgun (WGS) entry which is preliminary data.</text>
</comment>
<evidence type="ECO:0000313" key="2">
    <source>
        <dbReference type="Proteomes" id="UP001499854"/>
    </source>
</evidence>